<evidence type="ECO:0000256" key="7">
    <source>
        <dbReference type="ARBA" id="ARBA00022840"/>
    </source>
</evidence>
<evidence type="ECO:0000256" key="5">
    <source>
        <dbReference type="ARBA" id="ARBA00022679"/>
    </source>
</evidence>
<dbReference type="InterPro" id="IPR005135">
    <property type="entry name" value="Endo/exonuclease/phosphatase"/>
</dbReference>
<dbReference type="OrthoDB" id="10263155at2759"/>
<evidence type="ECO:0000259" key="10">
    <source>
        <dbReference type="Pfam" id="PF01909"/>
    </source>
</evidence>
<dbReference type="RefSeq" id="XP_002850004.1">
    <property type="nucleotide sequence ID" value="XM_002849958.1"/>
</dbReference>
<keyword evidence="4" id="KW-0507">mRNA processing</keyword>
<comment type="similarity">
    <text evidence="2">Belongs to the poly(A) polymerase family.</text>
</comment>
<dbReference type="SUPFAM" id="SSF55144">
    <property type="entry name" value="LigT-like"/>
    <property type="match status" value="1"/>
</dbReference>
<organism evidence="14 15">
    <name type="scientific">Arthroderma otae (strain ATCC MYA-4605 / CBS 113480)</name>
    <name type="common">Microsporum canis</name>
    <dbReference type="NCBI Taxonomy" id="554155"/>
    <lineage>
        <taxon>Eukaryota</taxon>
        <taxon>Fungi</taxon>
        <taxon>Dikarya</taxon>
        <taxon>Ascomycota</taxon>
        <taxon>Pezizomycotina</taxon>
        <taxon>Eurotiomycetes</taxon>
        <taxon>Eurotiomycetidae</taxon>
        <taxon>Onygenales</taxon>
        <taxon>Arthrodermataceae</taxon>
        <taxon>Microsporum</taxon>
    </lineage>
</organism>
<dbReference type="PANTHER" id="PTHR10682:SF23">
    <property type="entry name" value="POLYNUCLEOTIDE ADENYLYLTRANSFERASE"/>
    <property type="match status" value="1"/>
</dbReference>
<accession>C5FBN6</accession>
<dbReference type="SUPFAM" id="SSF81301">
    <property type="entry name" value="Nucleotidyltransferase"/>
    <property type="match status" value="1"/>
</dbReference>
<evidence type="ECO:0000256" key="2">
    <source>
        <dbReference type="ARBA" id="ARBA00010912"/>
    </source>
</evidence>
<keyword evidence="8" id="KW-0539">Nucleus</keyword>
<evidence type="ECO:0000313" key="14">
    <source>
        <dbReference type="EMBL" id="EEQ27220.1"/>
    </source>
</evidence>
<dbReference type="GO" id="GO:1990817">
    <property type="term" value="F:poly(A) RNA polymerase activity"/>
    <property type="evidence" value="ECO:0007669"/>
    <property type="project" value="UniProtKB-EC"/>
</dbReference>
<dbReference type="GO" id="GO:0006397">
    <property type="term" value="P:mRNA processing"/>
    <property type="evidence" value="ECO:0007669"/>
    <property type="project" value="UniProtKB-KW"/>
</dbReference>
<dbReference type="Pfam" id="PF13563">
    <property type="entry name" value="2_5_RNA_ligase2"/>
    <property type="match status" value="1"/>
</dbReference>
<feature type="domain" description="Endonuclease/exonuclease/phosphatase" evidence="11">
    <location>
        <begin position="270"/>
        <end position="483"/>
    </location>
</feature>
<gene>
    <name evidence="14" type="ORF">MCYG_00108</name>
</gene>
<dbReference type="Gene3D" id="3.60.10.10">
    <property type="entry name" value="Endonuclease/exonuclease/phosphatase"/>
    <property type="match status" value="1"/>
</dbReference>
<dbReference type="eggNOG" id="KOG2245">
    <property type="taxonomic scope" value="Eukaryota"/>
</dbReference>
<dbReference type="GO" id="GO:0005634">
    <property type="term" value="C:nucleus"/>
    <property type="evidence" value="ECO:0007669"/>
    <property type="project" value="UniProtKB-SubCell"/>
</dbReference>
<evidence type="ECO:0000259" key="12">
    <source>
        <dbReference type="Pfam" id="PF04457"/>
    </source>
</evidence>
<reference evidence="15" key="1">
    <citation type="journal article" date="2012" name="MBio">
        <title>Comparative genome analysis of Trichophyton rubrum and related dermatophytes reveals candidate genes involved in infection.</title>
        <authorList>
            <person name="Martinez D.A."/>
            <person name="Oliver B.G."/>
            <person name="Graeser Y."/>
            <person name="Goldberg J.M."/>
            <person name="Li W."/>
            <person name="Martinez-Rossi N.M."/>
            <person name="Monod M."/>
            <person name="Shelest E."/>
            <person name="Barton R.C."/>
            <person name="Birch E."/>
            <person name="Brakhage A.A."/>
            <person name="Chen Z."/>
            <person name="Gurr S.J."/>
            <person name="Heiman D."/>
            <person name="Heitman J."/>
            <person name="Kosti I."/>
            <person name="Rossi A."/>
            <person name="Saif S."/>
            <person name="Samalova M."/>
            <person name="Saunders C.W."/>
            <person name="Shea T."/>
            <person name="Summerbell R.C."/>
            <person name="Xu J."/>
            <person name="Young S."/>
            <person name="Zeng Q."/>
            <person name="Birren B.W."/>
            <person name="Cuomo C.A."/>
            <person name="White T.C."/>
        </authorList>
    </citation>
    <scope>NUCLEOTIDE SEQUENCE [LARGE SCALE GENOMIC DNA]</scope>
    <source>
        <strain evidence="15">ATCC MYA-4605 / CBS 113480</strain>
    </source>
</reference>
<dbReference type="Pfam" id="PF04928">
    <property type="entry name" value="PAP_central"/>
    <property type="match status" value="1"/>
</dbReference>
<sequence>MADQEESLQASSLSLLSYQTALCIIPPRHLWQDVDRLRALYDQAYGKWPAHINLVYPFVPADRLPVASQLIRETLNSRNQSSQCQNTTLRSGLAGFFRNRGGNTIHLTLQDETKDQLCQLRSSILEALGHHGKDERDFCPHLTIGQTKADDDLRDFLLGKANMLPALQWDLSHLVILRREKDFGGSGTSKMVIWDAIDLSGNNMSSSEELTWLYSGMSLHGLDAAADEATSPAEPMTTYEFLPHQLSWCPVTEPSAESANVRSNGFSVSTYNVLAEFTRPQPQDRYDALVKNILSTNALADVLVLQEVCDDFLLFLLSQQDVQRRYPFVTHGPPGQEGSPPLPSLRNIVVFSQWKFSWAWLPFEARHKGAAIVKVDGIGDLNSCLPTIITAVHLTSGLNDAAVDSKMSQIRNIIHLLDNDYPDNPSVIAGDFNFATSQEVIDAAVKQNMISSAGAEKILGLNYLLSKAHFMDGWVVACEEPGDTDIDGGLGEGEYGATYDPILNPLAAQYSVNGRPQRYDRIFVRQTGKSKVTDFNFFGLRHILGGERLPMSEYASDHWGIRAEVQIGHSLKDVKASEAASEKAQLQLKSLPKSLSTSDEIKSCLGASSMLPDEEGIKTRKSVVATLAQILTEPIHDSNGRDIETPLVLIPVGSYGLGTWGPNSDIDCLCIGPISTSTFFSLAIQRLKKASAHGIRIMRKVKAATGMMLELQAGNIKLDLQYCPAANIAKRWQEATKIPPHDPIFDLSIYSLSKLQPFRDQEYIKRMVPDMYVFQLAHRCITLWAKTSGVYSSKFGLLGGIHITMMLSRLHQLLHEDIGRVTVPELLTMFFHHYANFDWKNKVVDSPGTRSKYRRLLREPMVILTVHIPTINVARAVTASSLRTIISAFKRVEELLAEDGARWSNVLSDTSISHNNQTGAEKFLVAYNSYIKVNVQYWGASSTQASSLLDLGKQVPSVHGRIWPARFTSIDAPNDGHTAETEYVGCYLIGLERLQGSLSSTASKEDGKRALQATLSQFTASLHEETKYFDSTVCWIDTEHVKQTELDELKLDHRSWGGQAGADMVASDFSDDECEDDDLAEDDEADSVPAVEEQAGSGAKPHSKDTAAAPKPVSTNKLRPAADVISRLRWDPKIDFGDYLVGYEDRFLGVKEMPLSRWKSEQTDEEFIPQHRIVYFKRRSDGRRVWDRGTRKDEIFGSGVGGGN</sequence>
<dbReference type="STRING" id="554155.C5FBN6"/>
<name>C5FBN6_ARTOC</name>
<dbReference type="Pfam" id="PF01909">
    <property type="entry name" value="NTP_transf_2"/>
    <property type="match status" value="1"/>
</dbReference>
<dbReference type="SUPFAM" id="SSF56219">
    <property type="entry name" value="DNase I-like"/>
    <property type="match status" value="1"/>
</dbReference>
<dbReference type="Proteomes" id="UP000002035">
    <property type="component" value="Unassembled WGS sequence"/>
</dbReference>
<evidence type="ECO:0000259" key="11">
    <source>
        <dbReference type="Pfam" id="PF03372"/>
    </source>
</evidence>
<keyword evidence="5" id="KW-0808">Transferase</keyword>
<dbReference type="HOGENOM" id="CLU_004292_0_0_1"/>
<evidence type="ECO:0000256" key="1">
    <source>
        <dbReference type="ARBA" id="ARBA00004123"/>
    </source>
</evidence>
<dbReference type="Pfam" id="PF04457">
    <property type="entry name" value="MJ1316"/>
    <property type="match status" value="1"/>
</dbReference>
<dbReference type="GO" id="GO:0005524">
    <property type="term" value="F:ATP binding"/>
    <property type="evidence" value="ECO:0007669"/>
    <property type="project" value="UniProtKB-KW"/>
</dbReference>
<feature type="compositionally biased region" description="Acidic residues" evidence="9">
    <location>
        <begin position="1069"/>
        <end position="1086"/>
    </location>
</feature>
<evidence type="ECO:0000256" key="4">
    <source>
        <dbReference type="ARBA" id="ARBA00022664"/>
    </source>
</evidence>
<dbReference type="Pfam" id="PF03372">
    <property type="entry name" value="Exo_endo_phos"/>
    <property type="match status" value="1"/>
</dbReference>
<dbReference type="AlphaFoldDB" id="C5FBN6"/>
<dbReference type="Gene3D" id="1.10.1410.10">
    <property type="match status" value="1"/>
</dbReference>
<dbReference type="EMBL" id="DS995701">
    <property type="protein sequence ID" value="EEQ27220.1"/>
    <property type="molecule type" value="Genomic_DNA"/>
</dbReference>
<dbReference type="OMA" id="THGPPDQ"/>
<keyword evidence="6" id="KW-0547">Nucleotide-binding</keyword>
<dbReference type="InterPro" id="IPR007012">
    <property type="entry name" value="PolA_pol_cen_dom"/>
</dbReference>
<evidence type="ECO:0000256" key="8">
    <source>
        <dbReference type="ARBA" id="ARBA00023242"/>
    </source>
</evidence>
<comment type="subcellular location">
    <subcellularLocation>
        <location evidence="1">Nucleus</location>
    </subcellularLocation>
</comment>
<dbReference type="InterPro" id="IPR040459">
    <property type="entry name" value="MJ1316"/>
</dbReference>
<proteinExistence type="inferred from homology"/>
<dbReference type="InterPro" id="IPR043519">
    <property type="entry name" value="NT_sf"/>
</dbReference>
<evidence type="ECO:0000256" key="9">
    <source>
        <dbReference type="SAM" id="MobiDB-lite"/>
    </source>
</evidence>
<evidence type="ECO:0000256" key="6">
    <source>
        <dbReference type="ARBA" id="ARBA00022741"/>
    </source>
</evidence>
<dbReference type="InterPro" id="IPR036691">
    <property type="entry name" value="Endo/exonu/phosph_ase_sf"/>
</dbReference>
<dbReference type="GeneID" id="9223458"/>
<dbReference type="InterPro" id="IPR009097">
    <property type="entry name" value="Cyclic_Pdiesterase"/>
</dbReference>
<feature type="domain" description="Poly(A) polymerase central" evidence="13">
    <location>
        <begin position="773"/>
        <end position="897"/>
    </location>
</feature>
<dbReference type="SUPFAM" id="SSF81631">
    <property type="entry name" value="PAP/OAS1 substrate-binding domain"/>
    <property type="match status" value="1"/>
</dbReference>
<feature type="region of interest" description="Disordered" evidence="9">
    <location>
        <begin position="1069"/>
        <end position="1115"/>
    </location>
</feature>
<feature type="domain" description="Polymerase nucleotidyl transferase" evidence="10">
    <location>
        <begin position="649"/>
        <end position="677"/>
    </location>
</feature>
<dbReference type="Gene3D" id="3.90.1140.10">
    <property type="entry name" value="Cyclic phosphodiesterase"/>
    <property type="match status" value="1"/>
</dbReference>
<evidence type="ECO:0000313" key="15">
    <source>
        <dbReference type="Proteomes" id="UP000002035"/>
    </source>
</evidence>
<evidence type="ECO:0000259" key="13">
    <source>
        <dbReference type="Pfam" id="PF04928"/>
    </source>
</evidence>
<dbReference type="VEuPathDB" id="FungiDB:MCYG_00108"/>
<dbReference type="InterPro" id="IPR002934">
    <property type="entry name" value="Polymerase_NTP_transf_dom"/>
</dbReference>
<protein>
    <recommendedName>
        <fullName evidence="3">polynucleotide adenylyltransferase</fullName>
        <ecNumber evidence="3">2.7.7.19</ecNumber>
    </recommendedName>
</protein>
<dbReference type="PANTHER" id="PTHR10682">
    <property type="entry name" value="POLY A POLYMERASE"/>
    <property type="match status" value="1"/>
</dbReference>
<evidence type="ECO:0000256" key="3">
    <source>
        <dbReference type="ARBA" id="ARBA00012388"/>
    </source>
</evidence>
<feature type="domain" description="MJ1316 RNA cyclic group end recognition" evidence="12">
    <location>
        <begin position="1118"/>
        <end position="1188"/>
    </location>
</feature>
<keyword evidence="7" id="KW-0067">ATP-binding</keyword>
<dbReference type="Gene3D" id="3.30.460.10">
    <property type="entry name" value="Beta Polymerase, domain 2"/>
    <property type="match status" value="1"/>
</dbReference>
<dbReference type="EC" id="2.7.7.19" evidence="3"/>
<keyword evidence="15" id="KW-1185">Reference proteome</keyword>